<dbReference type="PANTHER" id="PTHR35333">
    <property type="entry name" value="BETA-LACTAMASE"/>
    <property type="match status" value="1"/>
</dbReference>
<dbReference type="EMBL" id="FNBI01000005">
    <property type="protein sequence ID" value="SDF69785.1"/>
    <property type="molecule type" value="Genomic_DNA"/>
</dbReference>
<comment type="similarity">
    <text evidence="2">Belongs to the class-A beta-lactamase family.</text>
</comment>
<organism evidence="5 6">
    <name type="scientific">Sphingomonas carotinifaciens</name>
    <dbReference type="NCBI Taxonomy" id="1166323"/>
    <lineage>
        <taxon>Bacteria</taxon>
        <taxon>Pseudomonadati</taxon>
        <taxon>Pseudomonadota</taxon>
        <taxon>Alphaproteobacteria</taxon>
        <taxon>Sphingomonadales</taxon>
        <taxon>Sphingomonadaceae</taxon>
        <taxon>Sphingomonas</taxon>
    </lineage>
</organism>
<dbReference type="PRINTS" id="PR00118">
    <property type="entry name" value="BLACTAMASEA"/>
</dbReference>
<dbReference type="GO" id="GO:0046677">
    <property type="term" value="P:response to antibiotic"/>
    <property type="evidence" value="ECO:0007669"/>
    <property type="project" value="InterPro"/>
</dbReference>
<accession>A0A1G7N6V5</accession>
<dbReference type="PROSITE" id="PS51257">
    <property type="entry name" value="PROKAR_LIPOPROTEIN"/>
    <property type="match status" value="1"/>
</dbReference>
<proteinExistence type="inferred from homology"/>
<evidence type="ECO:0000313" key="5">
    <source>
        <dbReference type="EMBL" id="SDF69785.1"/>
    </source>
</evidence>
<dbReference type="InterPro" id="IPR012338">
    <property type="entry name" value="Beta-lactam/transpept-like"/>
</dbReference>
<dbReference type="EC" id="3.5.2.6" evidence="3"/>
<evidence type="ECO:0000256" key="2">
    <source>
        <dbReference type="ARBA" id="ARBA00009009"/>
    </source>
</evidence>
<evidence type="ECO:0000256" key="1">
    <source>
        <dbReference type="ARBA" id="ARBA00001526"/>
    </source>
</evidence>
<gene>
    <name evidence="5" type="ORF">SAMN05216557_10561</name>
</gene>
<dbReference type="Gene3D" id="3.40.710.10">
    <property type="entry name" value="DD-peptidase/beta-lactamase superfamily"/>
    <property type="match status" value="1"/>
</dbReference>
<comment type="catalytic activity">
    <reaction evidence="1">
        <text>a beta-lactam + H2O = a substituted beta-amino acid</text>
        <dbReference type="Rhea" id="RHEA:20401"/>
        <dbReference type="ChEBI" id="CHEBI:15377"/>
        <dbReference type="ChEBI" id="CHEBI:35627"/>
        <dbReference type="ChEBI" id="CHEBI:140347"/>
        <dbReference type="EC" id="3.5.2.6"/>
    </reaction>
</comment>
<feature type="domain" description="Beta-lactamase class A catalytic" evidence="4">
    <location>
        <begin position="84"/>
        <end position="342"/>
    </location>
</feature>
<protein>
    <recommendedName>
        <fullName evidence="3">beta-lactamase</fullName>
        <ecNumber evidence="3">3.5.2.6</ecNumber>
    </recommendedName>
</protein>
<dbReference type="Pfam" id="PF13354">
    <property type="entry name" value="Beta-lactamase2"/>
    <property type="match status" value="1"/>
</dbReference>
<reference evidence="5 6" key="1">
    <citation type="submission" date="2016-10" db="EMBL/GenBank/DDBJ databases">
        <authorList>
            <person name="Varghese N."/>
            <person name="Submissions S."/>
        </authorList>
    </citation>
    <scope>NUCLEOTIDE SEQUENCE [LARGE SCALE GENOMIC DNA]</scope>
    <source>
        <strain evidence="5 6">S7-754</strain>
    </source>
</reference>
<evidence type="ECO:0000256" key="3">
    <source>
        <dbReference type="ARBA" id="ARBA00012865"/>
    </source>
</evidence>
<evidence type="ECO:0000313" key="6">
    <source>
        <dbReference type="Proteomes" id="UP000323502"/>
    </source>
</evidence>
<dbReference type="SUPFAM" id="SSF56601">
    <property type="entry name" value="beta-lactamase/transpeptidase-like"/>
    <property type="match status" value="1"/>
</dbReference>
<dbReference type="AlphaFoldDB" id="A0A1G7N6V5"/>
<dbReference type="Proteomes" id="UP000323502">
    <property type="component" value="Unassembled WGS sequence"/>
</dbReference>
<dbReference type="InterPro" id="IPR000871">
    <property type="entry name" value="Beta-lactam_class-A"/>
</dbReference>
<evidence type="ECO:0000259" key="4">
    <source>
        <dbReference type="Pfam" id="PF13354"/>
    </source>
</evidence>
<dbReference type="GO" id="GO:0008800">
    <property type="term" value="F:beta-lactamase activity"/>
    <property type="evidence" value="ECO:0007669"/>
    <property type="project" value="UniProtKB-EC"/>
</dbReference>
<dbReference type="GO" id="GO:0030655">
    <property type="term" value="P:beta-lactam antibiotic catabolic process"/>
    <property type="evidence" value="ECO:0007669"/>
    <property type="project" value="InterPro"/>
</dbReference>
<dbReference type="PANTHER" id="PTHR35333:SF3">
    <property type="entry name" value="BETA-LACTAMASE-TYPE TRANSPEPTIDASE FOLD CONTAINING PROTEIN"/>
    <property type="match status" value="1"/>
</dbReference>
<sequence length="379" mass="39899">MRGAFVNMRMAGFGRWATVAGLLALAGCNVVPSPGASANAPAREPEVAVSIPVPPPRPRSAPAAPQGLIRTVQSLYAGFEGKKGIAIRAVDDGWTVEAGGRQRLPQQSVSKLWVAITLLDLRDKGKARLDDPITVRREDLTLFHQPIAYLVKGDGFQTTVGGLLTRALTQSDNTANDRLLTYVGGPAAVRRMIAEKRLGDIRFGPGERLLQAKTAGLTWQPAYALGNAFSVARARLDPAARATALDAYVADPPDGAAPIAIADALARLTRGELLSETSTRILLETMGASRTGHARLRAAVPASWQIAHKTGTGQDLGRRNAGFNDVGLLTAPDGRRFAVAVMIGDTTEPIRNRQVLIQNVAAAVATYAGSAQGPGSVAN</sequence>
<dbReference type="InterPro" id="IPR045155">
    <property type="entry name" value="Beta-lactam_cat"/>
</dbReference>
<name>A0A1G7N6V5_9SPHN</name>
<keyword evidence="6" id="KW-1185">Reference proteome</keyword>